<dbReference type="NCBIfam" id="NF040510">
    <property type="entry name" value="avirulen_svx"/>
    <property type="match status" value="1"/>
</dbReference>
<organism evidence="1 2">
    <name type="scientific">Sphingomonas rubra</name>
    <dbReference type="NCBI Taxonomy" id="634430"/>
    <lineage>
        <taxon>Bacteria</taxon>
        <taxon>Pseudomonadati</taxon>
        <taxon>Pseudomonadota</taxon>
        <taxon>Alphaproteobacteria</taxon>
        <taxon>Sphingomonadales</taxon>
        <taxon>Sphingomonadaceae</taxon>
        <taxon>Sphingomonas</taxon>
    </lineage>
</organism>
<evidence type="ECO:0008006" key="3">
    <source>
        <dbReference type="Google" id="ProtNLM"/>
    </source>
</evidence>
<protein>
    <recommendedName>
        <fullName evidence="3">Avirulence protein</fullName>
    </recommendedName>
</protein>
<dbReference type="InterPro" id="IPR045690">
    <property type="entry name" value="DUF6055"/>
</dbReference>
<gene>
    <name evidence="1" type="ORF">SAMN04488241_10943</name>
</gene>
<dbReference type="SUPFAM" id="SSF51161">
    <property type="entry name" value="Trimeric LpxA-like enzymes"/>
    <property type="match status" value="1"/>
</dbReference>
<evidence type="ECO:0000313" key="2">
    <source>
        <dbReference type="Proteomes" id="UP000199586"/>
    </source>
</evidence>
<name>A0A1I5TTW2_9SPHN</name>
<accession>A0A1I5TTW2</accession>
<sequence>MLVVAALSMALAGCGGGEDDAAPVPTGIATPAPAPTVAPAATANSACVTGTWSVAAPDPHDAANRDMPVRHETAHFAFRWLDQVSNDADAREAGEFLEMAWGQFIDRIDMIQPFCSSAAKRKVNVFVGAGYGLSGGIDATGTPGMWIGPGGMRDRHGLAHEFTHALQGGTGGLQDSPYVGWLWEDHANWMTHQLPEFRSNTHCSVFQVNYPHLYYGTTRMRYCSWQFFEYVKNRFGYRAVSDIWNRAPRRGQPGFENADPLEVLMTNQGWTLSQLNDVFGDWAMHNANWDYTNPDGSDQGAVYRRNYGDYAPQEGDRFLRSTRLDPLDLGNRRFAVPTAWAPQRWGYNIVRLHPDGASGSVSVDFRGVVQQAPATTTLPGLVLDPPAVDQPSSDWRWGLVAVGADGKSRYSPLQRGADGRATLTVQQGDTGLYLIVMATPSTFHHIRWDQGYYSIYRYPWMVQFTGAMPEGYQANAPSPVPGGHRHANGGGWVAAGATVESGAYVGPYARVLSGSVLGRARVEDHAVVYGGTLRDDARASALSVIRGNTVLRDRAHAATTFLGLGEYEQGIVLSGTAQMVGDVEQRGASASKGVFYGFVAGDLDSDSTYGGLTAPLAEVTAAPNYVWRP</sequence>
<reference evidence="1 2" key="1">
    <citation type="submission" date="2016-10" db="EMBL/GenBank/DDBJ databases">
        <authorList>
            <person name="de Groot N.N."/>
        </authorList>
    </citation>
    <scope>NUCLEOTIDE SEQUENCE [LARGE SCALE GENOMIC DNA]</scope>
    <source>
        <strain evidence="1 2">CGMCC 1.9113</strain>
    </source>
</reference>
<dbReference type="InterPro" id="IPR011004">
    <property type="entry name" value="Trimer_LpxA-like_sf"/>
</dbReference>
<dbReference type="EMBL" id="FOXP01000009">
    <property type="protein sequence ID" value="SFP86341.1"/>
    <property type="molecule type" value="Genomic_DNA"/>
</dbReference>
<dbReference type="STRING" id="634430.SAMN04488241_10943"/>
<evidence type="ECO:0000313" key="1">
    <source>
        <dbReference type="EMBL" id="SFP86341.1"/>
    </source>
</evidence>
<proteinExistence type="predicted"/>
<dbReference type="AlphaFoldDB" id="A0A1I5TTW2"/>
<dbReference type="Pfam" id="PF19527">
    <property type="entry name" value="DUF6055"/>
    <property type="match status" value="1"/>
</dbReference>
<dbReference type="Proteomes" id="UP000199586">
    <property type="component" value="Unassembled WGS sequence"/>
</dbReference>
<keyword evidence="2" id="KW-1185">Reference proteome</keyword>